<dbReference type="PANTHER" id="PTHR43531:SF7">
    <property type="entry name" value="AEROTAXIS RECEPTOR"/>
    <property type="match status" value="1"/>
</dbReference>
<dbReference type="InterPro" id="IPR003660">
    <property type="entry name" value="HAMP_dom"/>
</dbReference>
<evidence type="ECO:0000259" key="15">
    <source>
        <dbReference type="PROSITE" id="PS50885"/>
    </source>
</evidence>
<evidence type="ECO:0000256" key="8">
    <source>
        <dbReference type="ARBA" id="ARBA00023136"/>
    </source>
</evidence>
<dbReference type="PROSITE" id="PS50885">
    <property type="entry name" value="HAMP"/>
    <property type="match status" value="1"/>
</dbReference>
<comment type="similarity">
    <text evidence="10">Belongs to the methyl-accepting chemotaxis (MCP) protein family.</text>
</comment>
<evidence type="ECO:0000256" key="13">
    <source>
        <dbReference type="SAM" id="Phobius"/>
    </source>
</evidence>
<dbReference type="PROSITE" id="PS50111">
    <property type="entry name" value="CHEMOTAXIS_TRANSDUC_2"/>
    <property type="match status" value="1"/>
</dbReference>
<evidence type="ECO:0000256" key="1">
    <source>
        <dbReference type="ARBA" id="ARBA00004429"/>
    </source>
</evidence>
<dbReference type="GO" id="GO:0005886">
    <property type="term" value="C:plasma membrane"/>
    <property type="evidence" value="ECO:0007669"/>
    <property type="project" value="UniProtKB-SubCell"/>
</dbReference>
<dbReference type="GO" id="GO:0006935">
    <property type="term" value="P:chemotaxis"/>
    <property type="evidence" value="ECO:0007669"/>
    <property type="project" value="UniProtKB-KW"/>
</dbReference>
<evidence type="ECO:0000256" key="10">
    <source>
        <dbReference type="ARBA" id="ARBA00029447"/>
    </source>
</evidence>
<evidence type="ECO:0000256" key="2">
    <source>
        <dbReference type="ARBA" id="ARBA00022475"/>
    </source>
</evidence>
<keyword evidence="8 13" id="KW-0472">Membrane</keyword>
<sequence>MLKKMKISTGITFIICMFALSLSVIAVFSLFNSIESKDNFNRTIVSTSNMEGMQSSIFNLYSGLAQVNGLLLQSSLNRTIDPQSIANAKDILANSKATMDSFMSTGFNSTEVEQAAIVLNKQFLRVLNTTLDKADYISNPAGMPDTLEKEMQERTILRENINAYQNIANHLNDNFIQGADSVYRQMVTMAIVVPIISIVLLVLVRIWLKRTLTTRMSQTSASIKKIASGDLSEEIQVGDENELGLMLVELEKMRVSLTGTVSNINDGVSRIYSNAQEIAQGNNDLSARTEEQASALQQTAASMEQLKTTVRQNADNAHTARQLAESASLNARNGGNVMTNLDDIMQQITQSSRQIADINGVIDSIANQTNILALNAAVEAARAGEQGRGFAVVAGEVRSLAKRSADAAKEISQLITTCVANMNTGSQQVDQAGTVMKDIVSSVTQVTDIMGEITSASDEQSAGINQIAQAVNEMDQVTQQNAAMVEEAALAANNLEMQSEELDSIISKFTINKNIGNRKTHRERDNGIERNRDKKTLRPGPVSAKQSEMNKSIAEEQWETF</sequence>
<dbReference type="InterPro" id="IPR004090">
    <property type="entry name" value="Chemotax_Me-accpt_rcpt"/>
</dbReference>
<dbReference type="Pfam" id="PF02203">
    <property type="entry name" value="TarH"/>
    <property type="match status" value="1"/>
</dbReference>
<keyword evidence="6 13" id="KW-0812">Transmembrane</keyword>
<name>A0A2G4U6N6_YERBE</name>
<dbReference type="RefSeq" id="WP_032896464.1">
    <property type="nucleotide sequence ID" value="NZ_CABHQL010000063.1"/>
</dbReference>
<feature type="region of interest" description="Disordered" evidence="12">
    <location>
        <begin position="517"/>
        <end position="561"/>
    </location>
</feature>
<evidence type="ECO:0000313" key="16">
    <source>
        <dbReference type="EMBL" id="PHZ28958.1"/>
    </source>
</evidence>
<feature type="transmembrane region" description="Helical" evidence="13">
    <location>
        <begin position="12"/>
        <end position="31"/>
    </location>
</feature>
<comment type="caution">
    <text evidence="16">The sequence shown here is derived from an EMBL/GenBank/DDBJ whole genome shotgun (WGS) entry which is preliminary data.</text>
</comment>
<dbReference type="SUPFAM" id="SSF58104">
    <property type="entry name" value="Methyl-accepting chemotaxis protein (MCP) signaling domain"/>
    <property type="match status" value="1"/>
</dbReference>
<dbReference type="EMBL" id="PEHN01000002">
    <property type="protein sequence ID" value="PHZ28958.1"/>
    <property type="molecule type" value="Genomic_DNA"/>
</dbReference>
<evidence type="ECO:0000256" key="4">
    <source>
        <dbReference type="ARBA" id="ARBA00022500"/>
    </source>
</evidence>
<evidence type="ECO:0000256" key="11">
    <source>
        <dbReference type="PROSITE-ProRule" id="PRU00284"/>
    </source>
</evidence>
<feature type="domain" description="Methyl-accepting transducer" evidence="14">
    <location>
        <begin position="267"/>
        <end position="496"/>
    </location>
</feature>
<keyword evidence="2" id="KW-1003">Cell membrane</keyword>
<keyword evidence="4" id="KW-0145">Chemotaxis</keyword>
<dbReference type="InterPro" id="IPR051310">
    <property type="entry name" value="MCP_chemotaxis"/>
</dbReference>
<evidence type="ECO:0000256" key="7">
    <source>
        <dbReference type="ARBA" id="ARBA00022989"/>
    </source>
</evidence>
<dbReference type="FunFam" id="1.10.287.950:FF:000001">
    <property type="entry name" value="Methyl-accepting chemotaxis sensory transducer"/>
    <property type="match status" value="1"/>
</dbReference>
<dbReference type="Pfam" id="PF00015">
    <property type="entry name" value="MCPsignal"/>
    <property type="match status" value="1"/>
</dbReference>
<keyword evidence="9 11" id="KW-0807">Transducer</keyword>
<dbReference type="Gene3D" id="1.10.287.950">
    <property type="entry name" value="Methyl-accepting chemotaxis protein"/>
    <property type="match status" value="1"/>
</dbReference>
<feature type="compositionally biased region" description="Basic and acidic residues" evidence="12">
    <location>
        <begin position="522"/>
        <end position="536"/>
    </location>
</feature>
<proteinExistence type="inferred from homology"/>
<dbReference type="AlphaFoldDB" id="A0A2G4U6N6"/>
<dbReference type="Proteomes" id="UP000229378">
    <property type="component" value="Unassembled WGS sequence"/>
</dbReference>
<dbReference type="PANTHER" id="PTHR43531">
    <property type="entry name" value="PROTEIN ICFG"/>
    <property type="match status" value="1"/>
</dbReference>
<keyword evidence="3" id="KW-0488">Methylation</keyword>
<gene>
    <name evidence="16" type="ORF">CS533_02925</name>
</gene>
<organism evidence="16 17">
    <name type="scientific">Yersinia bercovieri</name>
    <dbReference type="NCBI Taxonomy" id="634"/>
    <lineage>
        <taxon>Bacteria</taxon>
        <taxon>Pseudomonadati</taxon>
        <taxon>Pseudomonadota</taxon>
        <taxon>Gammaproteobacteria</taxon>
        <taxon>Enterobacterales</taxon>
        <taxon>Yersiniaceae</taxon>
        <taxon>Yersinia</taxon>
    </lineage>
</organism>
<feature type="domain" description="HAMP" evidence="15">
    <location>
        <begin position="210"/>
        <end position="262"/>
    </location>
</feature>
<dbReference type="InterPro" id="IPR003122">
    <property type="entry name" value="Tar_rcpt_lig-bd"/>
</dbReference>
<dbReference type="SMART" id="SM00304">
    <property type="entry name" value="HAMP"/>
    <property type="match status" value="1"/>
</dbReference>
<dbReference type="SMART" id="SM00283">
    <property type="entry name" value="MA"/>
    <property type="match status" value="1"/>
</dbReference>
<evidence type="ECO:0000256" key="12">
    <source>
        <dbReference type="SAM" id="MobiDB-lite"/>
    </source>
</evidence>
<protein>
    <submittedName>
        <fullName evidence="16">Methyl-accepting chemotaxis protein</fullName>
    </submittedName>
</protein>
<accession>A0A2G4U6N6</accession>
<dbReference type="InterPro" id="IPR004089">
    <property type="entry name" value="MCPsignal_dom"/>
</dbReference>
<dbReference type="CDD" id="cd11386">
    <property type="entry name" value="MCP_signal"/>
    <property type="match status" value="1"/>
</dbReference>
<comment type="subcellular location">
    <subcellularLocation>
        <location evidence="1">Cell inner membrane</location>
        <topology evidence="1">Multi-pass membrane protein</topology>
    </subcellularLocation>
</comment>
<evidence type="ECO:0000256" key="5">
    <source>
        <dbReference type="ARBA" id="ARBA00022519"/>
    </source>
</evidence>
<reference evidence="16 17" key="1">
    <citation type="submission" date="2017-10" db="EMBL/GenBank/DDBJ databases">
        <authorList>
            <person name="Banno H."/>
            <person name="Chua N.-H."/>
        </authorList>
    </citation>
    <scope>NUCLEOTIDE SEQUENCE [LARGE SCALE GENOMIC DNA]</scope>
    <source>
        <strain evidence="16 17">SCPM-O-B-7607</strain>
    </source>
</reference>
<feature type="transmembrane region" description="Helical" evidence="13">
    <location>
        <begin position="186"/>
        <end position="208"/>
    </location>
</feature>
<keyword evidence="7 13" id="KW-1133">Transmembrane helix</keyword>
<evidence type="ECO:0000256" key="6">
    <source>
        <dbReference type="ARBA" id="ARBA00022692"/>
    </source>
</evidence>
<evidence type="ECO:0000313" key="17">
    <source>
        <dbReference type="Proteomes" id="UP000229378"/>
    </source>
</evidence>
<dbReference type="GO" id="GO:0004888">
    <property type="term" value="F:transmembrane signaling receptor activity"/>
    <property type="evidence" value="ECO:0007669"/>
    <property type="project" value="InterPro"/>
</dbReference>
<keyword evidence="5" id="KW-0997">Cell inner membrane</keyword>
<dbReference type="PRINTS" id="PR00260">
    <property type="entry name" value="CHEMTRNSDUCR"/>
</dbReference>
<evidence type="ECO:0000256" key="9">
    <source>
        <dbReference type="ARBA" id="ARBA00023224"/>
    </source>
</evidence>
<dbReference type="GO" id="GO:0007165">
    <property type="term" value="P:signal transduction"/>
    <property type="evidence" value="ECO:0007669"/>
    <property type="project" value="UniProtKB-KW"/>
</dbReference>
<dbReference type="Pfam" id="PF00672">
    <property type="entry name" value="HAMP"/>
    <property type="match status" value="1"/>
</dbReference>
<evidence type="ECO:0000256" key="3">
    <source>
        <dbReference type="ARBA" id="ARBA00022481"/>
    </source>
</evidence>
<evidence type="ECO:0000259" key="14">
    <source>
        <dbReference type="PROSITE" id="PS50111"/>
    </source>
</evidence>